<reference evidence="3 4" key="1">
    <citation type="submission" date="2018-11" db="EMBL/GenBank/DDBJ databases">
        <title>Genome squencing of methanotrophic bacteria isolated from alkaline groundwater in Korea.</title>
        <authorList>
            <person name="Nguyen L.N."/>
        </authorList>
    </citation>
    <scope>NUCLEOTIDE SEQUENCE [LARGE SCALE GENOMIC DNA]</scope>
    <source>
        <strain evidence="3 4">GW6</strain>
    </source>
</reference>
<evidence type="ECO:0000256" key="1">
    <source>
        <dbReference type="SAM" id="MobiDB-lite"/>
    </source>
</evidence>
<dbReference type="NCBIfam" id="NF008973">
    <property type="entry name" value="PRK12321.1"/>
    <property type="match status" value="1"/>
</dbReference>
<dbReference type="PANTHER" id="PTHR44119">
    <property type="entry name" value="MAGNESIUM-CHELATASE SUBUNIT CHLH, CHLOROPLASTIC"/>
    <property type="match status" value="1"/>
</dbReference>
<gene>
    <name evidence="3" type="primary">cobN</name>
    <name evidence="3" type="ORF">EHO51_03290</name>
</gene>
<dbReference type="KEGG" id="mros:EHO51_03290"/>
<evidence type="ECO:0000259" key="2">
    <source>
        <dbReference type="Pfam" id="PF02514"/>
    </source>
</evidence>
<dbReference type="InterPro" id="IPR003672">
    <property type="entry name" value="CobN/Mg_chltase"/>
</dbReference>
<protein>
    <submittedName>
        <fullName evidence="3">Cobaltochelatase subunit CobN</fullName>
    </submittedName>
</protein>
<feature type="region of interest" description="Disordered" evidence="1">
    <location>
        <begin position="425"/>
        <end position="444"/>
    </location>
</feature>
<dbReference type="CDD" id="cd10150">
    <property type="entry name" value="CobN_like"/>
    <property type="match status" value="1"/>
</dbReference>
<name>A0A3G8M4H7_9HYPH</name>
<sequence>MHLLPRDLHNLDDAGGAVDLGQSPAEIVFLSFSDSELRLLARLYEQSGATLPSFRCASLAQLKHPYSVDLYLDTVARHGRLIIVRLLGGKDYWPYGVEQLEALARAKGIALAIVPGDAHDDARLKQASTLGAETLNQIWRFFQDGGPDNLRSFLGYAATIAGHPAQWRESVPVANAGQFETACRAGGELRATIVFYRAMFLADDVAPIIALADALAERGFSVEAIYVASLKEAESEAFVSGALESFAPDVILNATAFSARRDAGSVLDRADAPVLQVALATSSREAWEGSTRGANGADLAMNVVLPEVDGRIFTRAISFKEEAPLRLAAEFSETRHAPERSRIDFVADLALSWARLRRKPNAEKSLALILSDYPTRRGRGGYAIGLDAEASVHEIVSALIDAGYDIGSDAEDALPSPARGRGWPCEARSGEGPHPSPLRGDTFSRRREKADAPSLLRYLEDQTFVVTFPLDDYLALLSTLPASFVASVNDAWGAPQDDPAVVDGAFHFSCLEAGKLIVALQPDRGARTDRYETYHDVQRPPRHAYLAFYLWLRNVRGIDALIHLGAHGTLEWLPGKSVMLSETCAPEAVLGPTPLIYPFIVNDPGEAAQAKRRTCAVTIGHLTPPLVDAELFDAAAKVETLLDEYATASALDARRAKLIAGAIIDEAERSGLAAECGVSRELDLAETLTRLDAWMCDLKDMRIGDGLHVFGRAEENSDADPARGACARAERQALIAALGGRFVEPGPAGAPSRGRADVLPTGRNLYCIDPRHAPTQTAYDIGRRAAAEVMTRHAQLHGEFPRRIMLDLWGSATIRTGGEDFAQALALLGVAPRWDTASARVIGFEILPQARLEFPRVDVTLQVSGLFRDMFGNLIALFDDAVRAVAARDEDAEINPLKTADDLRRVFGAADGAYGLGVSDHALRGEWSDRDDLARAYLCAAGHAYDRAGDSNEAVAAFSARVADADAHVHVQDMAEVDVLIGPAFADYEGGFAAANAMLGGDADLVHIDATRPERLRPRALKDEIARVLRMRLANPQWLQGQKRHGHRGAGEIAETIDNLYAFAATSGLISDAQFDLAFDATLGDDATRDFLAIENPRALTAIARVFSEALVRGLWNTQRNSVRGALSDIERQEGGRLAAEA</sequence>
<feature type="domain" description="CobN/magnesium chelatase" evidence="2">
    <location>
        <begin position="139"/>
        <end position="717"/>
    </location>
</feature>
<dbReference type="Pfam" id="PF02514">
    <property type="entry name" value="CobN-Mg_chel"/>
    <property type="match status" value="2"/>
</dbReference>
<organism evidence="3 4">
    <name type="scientific">Methylocystis rosea</name>
    <dbReference type="NCBI Taxonomy" id="173366"/>
    <lineage>
        <taxon>Bacteria</taxon>
        <taxon>Pseudomonadati</taxon>
        <taxon>Pseudomonadota</taxon>
        <taxon>Alphaproteobacteria</taxon>
        <taxon>Hyphomicrobiales</taxon>
        <taxon>Methylocystaceae</taxon>
        <taxon>Methylocystis</taxon>
    </lineage>
</organism>
<evidence type="ECO:0000313" key="3">
    <source>
        <dbReference type="EMBL" id="AZG75838.1"/>
    </source>
</evidence>
<dbReference type="PANTHER" id="PTHR44119:SF4">
    <property type="entry name" value="AEROBIC COBALTOCHELATASE SUBUNIT COBN"/>
    <property type="match status" value="1"/>
</dbReference>
<proteinExistence type="predicted"/>
<dbReference type="Proteomes" id="UP000273982">
    <property type="component" value="Chromosome"/>
</dbReference>
<dbReference type="RefSeq" id="WP_124737689.1">
    <property type="nucleotide sequence ID" value="NZ_CP034086.1"/>
</dbReference>
<feature type="domain" description="CobN/magnesium chelatase" evidence="2">
    <location>
        <begin position="725"/>
        <end position="1121"/>
    </location>
</feature>
<dbReference type="EMBL" id="CP034086">
    <property type="protein sequence ID" value="AZG75838.1"/>
    <property type="molecule type" value="Genomic_DNA"/>
</dbReference>
<dbReference type="AlphaFoldDB" id="A0A3G8M4H7"/>
<evidence type="ECO:0000313" key="4">
    <source>
        <dbReference type="Proteomes" id="UP000273982"/>
    </source>
</evidence>
<accession>A0A3G8M4H7</accession>